<dbReference type="SUPFAM" id="SSF63411">
    <property type="entry name" value="LuxS/MPP-like metallohydrolase"/>
    <property type="match status" value="4"/>
</dbReference>
<name>A0LBT4_MAGMM</name>
<dbReference type="GO" id="GO:0046872">
    <property type="term" value="F:metal ion binding"/>
    <property type="evidence" value="ECO:0007669"/>
    <property type="project" value="InterPro"/>
</dbReference>
<dbReference type="InterPro" id="IPR011765">
    <property type="entry name" value="Pept_M16_N"/>
</dbReference>
<dbReference type="Pfam" id="PF00675">
    <property type="entry name" value="Peptidase_M16"/>
    <property type="match status" value="1"/>
</dbReference>
<dbReference type="SMART" id="SM01264">
    <property type="entry name" value="M16C_associated"/>
    <property type="match status" value="1"/>
</dbReference>
<dbReference type="Gene3D" id="3.30.830.10">
    <property type="entry name" value="Metalloenzyme, LuxS/M16 peptidase-like"/>
    <property type="match status" value="4"/>
</dbReference>
<reference evidence="3" key="1">
    <citation type="journal article" date="2009" name="Appl. Environ. Microbiol.">
        <title>Complete genome sequence of the chemolithoautotrophic marine magnetotactic coccus strain MC-1.</title>
        <authorList>
            <person name="Schubbe S."/>
            <person name="Williams T.J."/>
            <person name="Xie G."/>
            <person name="Kiss H.E."/>
            <person name="Brettin T.S."/>
            <person name="Martinez D."/>
            <person name="Ross C.A."/>
            <person name="Schuler D."/>
            <person name="Cox B.L."/>
            <person name="Nealson K.H."/>
            <person name="Bazylinski D.A."/>
        </authorList>
    </citation>
    <scope>NUCLEOTIDE SEQUENCE [LARGE SCALE GENOMIC DNA]</scope>
    <source>
        <strain evidence="3">ATCC BAA-1437 / JCM 17883 / MC-1</strain>
    </source>
</reference>
<dbReference type="KEGG" id="mgm:Mmc1_2936"/>
<dbReference type="PANTHER" id="PTHR43016">
    <property type="entry name" value="PRESEQUENCE PROTEASE"/>
    <property type="match status" value="1"/>
</dbReference>
<dbReference type="PANTHER" id="PTHR43016:SF13">
    <property type="entry name" value="PRESEQUENCE PROTEASE, MITOCHONDRIAL"/>
    <property type="match status" value="1"/>
</dbReference>
<dbReference type="STRING" id="156889.Mmc1_2936"/>
<accession>A0LBT4</accession>
<evidence type="ECO:0000259" key="1">
    <source>
        <dbReference type="SMART" id="SM01264"/>
    </source>
</evidence>
<dbReference type="InterPro" id="IPR007863">
    <property type="entry name" value="Peptidase_M16_C"/>
</dbReference>
<dbReference type="HOGENOM" id="CLU_009165_1_0_5"/>
<evidence type="ECO:0000313" key="3">
    <source>
        <dbReference type="Proteomes" id="UP000002586"/>
    </source>
</evidence>
<gene>
    <name evidence="2" type="ordered locus">Mmc1_2936</name>
</gene>
<evidence type="ECO:0000313" key="2">
    <source>
        <dbReference type="EMBL" id="ABK45427.1"/>
    </source>
</evidence>
<sequence length="967" mass="106236">MSESMFELVDRQEVAALNVTVESYLHQRTGARHLHMVSQDNQNAFLVAFLTVPKDSTGVAHILEHTVLSGSERYPVRDPFFTMIRRSLATFMNAFTSSDWTAYPFASLSKKDFNNLLEVYLDAAFFPNLHPLDFAQEGYRIEPENLDDANSPLCYKGVVFNEMKGAMASPVRALWDGLSQHVFPTITYHHNSGGDPVAIPDLSWEALKAFHATHYHPSNAVFMTYGDIPAVTHQAMFETRVLRRFERLDVRHLQVPDEQRLTAPITASDSYAADDEPDLSAKTHQVVGWLWPKSVDLESLLKAHLLSGVLLDNSASPLLKALETSDLGNAPSPVCGVDDSGREMVFACGLEGSEPEQAEAVEALILQVLQEVAEQGVEPEQVEAVLHQLELSRREVTGDGLPYGLKLMLTALPATLHGGDGVAALNMDGALNTLREQAADPNLIPQLVRAWLLDNPHRVRFTLTPDGEKNKRMEAAEKARLLAVGAQLSDTQKEQLREQAVALKARQESKDDPEVLPKVTLADVPKDLLIPTGERASQDMEWYTQPTNGLIYLQAFTPMPELEPELLDLMPLYGACVVEVGSGGRDYLQTQGLISRYTGGVGARGSISALASDVEQYDGRFSVSSKALLRNREKMVALLQETLSAPRFDELSRLRELVGQMRASAEMKISNGGTALAIASALKGMSPAAAMSERWGGMSSIGLLKKLDRALEEKGALEALAEQLCTIRDRIAATPVQFLGIGEASQKSALGEDLSKIWHPSQGLIPGKLEIAVERQPVKLAWVTSTQVNYCARGYAAVPYTHADAPALTVLGPLMRNGFLHTAIREKGGAYGAGAGFDADAAAFRFQSFRDPRLGKTLQDFDRCIDWLLADGHGDAPLEEAILNVIGGMDKPGSPSGEAKRAYHDLRRGRTPEVRRRFRKEILAVTWKDLKRVTETYLQPALAQTAVVTNRANLDVEQNLDLERRSL</sequence>
<dbReference type="Pfam" id="PF08367">
    <property type="entry name" value="M16C_assoc"/>
    <property type="match status" value="1"/>
</dbReference>
<dbReference type="FunFam" id="3.30.830.10:FF:000011">
    <property type="entry name" value="Presequence protease, mitochondrial"/>
    <property type="match status" value="1"/>
</dbReference>
<dbReference type="OrthoDB" id="9762027at2"/>
<dbReference type="EMBL" id="CP000471">
    <property type="protein sequence ID" value="ABK45427.1"/>
    <property type="molecule type" value="Genomic_DNA"/>
</dbReference>
<dbReference type="RefSeq" id="WP_011714491.1">
    <property type="nucleotide sequence ID" value="NC_008576.1"/>
</dbReference>
<proteinExistence type="predicted"/>
<dbReference type="InterPro" id="IPR055130">
    <property type="entry name" value="PreP_C"/>
</dbReference>
<keyword evidence="3" id="KW-1185">Reference proteome</keyword>
<organism evidence="2 3">
    <name type="scientific">Magnetococcus marinus (strain ATCC BAA-1437 / JCM 17883 / MC-1)</name>
    <dbReference type="NCBI Taxonomy" id="156889"/>
    <lineage>
        <taxon>Bacteria</taxon>
        <taxon>Pseudomonadati</taxon>
        <taxon>Pseudomonadota</taxon>
        <taxon>Magnetococcia</taxon>
        <taxon>Magnetococcales</taxon>
        <taxon>Magnetococcaceae</taxon>
        <taxon>Magnetococcus</taxon>
    </lineage>
</organism>
<dbReference type="GO" id="GO:0006508">
    <property type="term" value="P:proteolysis"/>
    <property type="evidence" value="ECO:0007669"/>
    <property type="project" value="InterPro"/>
</dbReference>
<dbReference type="eggNOG" id="COG1026">
    <property type="taxonomic scope" value="Bacteria"/>
</dbReference>
<dbReference type="InterPro" id="IPR011249">
    <property type="entry name" value="Metalloenz_LuxS/M16"/>
</dbReference>
<dbReference type="AlphaFoldDB" id="A0LBT4"/>
<protein>
    <submittedName>
        <fullName evidence="2">Peptidase M16C associated domain protein</fullName>
    </submittedName>
</protein>
<dbReference type="Proteomes" id="UP000002586">
    <property type="component" value="Chromosome"/>
</dbReference>
<dbReference type="Pfam" id="PF05193">
    <property type="entry name" value="Peptidase_M16_C"/>
    <property type="match status" value="1"/>
</dbReference>
<dbReference type="InterPro" id="IPR013578">
    <property type="entry name" value="Peptidase_M16C_assoc"/>
</dbReference>
<reference evidence="2 3" key="2">
    <citation type="journal article" date="2012" name="Int. J. Syst. Evol. Microbiol.">
        <title>Magnetococcus marinus gen. nov., sp. nov., a marine, magnetotactic bacterium that represents a novel lineage (Magnetococcaceae fam. nov.; Magnetococcales ord. nov.) at the base of the Alphaproteobacteria.</title>
        <authorList>
            <person name="Bazylinski D.A."/>
            <person name="Williams T.J."/>
            <person name="Lefevre C.T."/>
            <person name="Berg R.J."/>
            <person name="Zhang C.L."/>
            <person name="Bowser S.S."/>
            <person name="Dean A.J."/>
            <person name="Beveridge T.J."/>
        </authorList>
    </citation>
    <scope>NUCLEOTIDE SEQUENCE [LARGE SCALE GENOMIC DNA]</scope>
    <source>
        <strain evidence="3">ATCC BAA-1437 / JCM 17883 / MC-1</strain>
    </source>
</reference>
<dbReference type="Pfam" id="PF22516">
    <property type="entry name" value="PreP_C"/>
    <property type="match status" value="1"/>
</dbReference>
<feature type="domain" description="Peptidase M16C associated" evidence="1">
    <location>
        <begin position="463"/>
        <end position="707"/>
    </location>
</feature>